<dbReference type="Pfam" id="PF02358">
    <property type="entry name" value="Trehalose_PPase"/>
    <property type="match status" value="1"/>
</dbReference>
<dbReference type="FunFam" id="3.30.70.1020:FF:000001">
    <property type="entry name" value="Alpha,alpha-trehalose-phosphate synthase [UDP-forming] 1"/>
    <property type="match status" value="1"/>
</dbReference>
<evidence type="ECO:0000313" key="7">
    <source>
        <dbReference type="EMBL" id="CAG5175841.1"/>
    </source>
</evidence>
<evidence type="ECO:0000256" key="1">
    <source>
        <dbReference type="ARBA" id="ARBA00004496"/>
    </source>
</evidence>
<dbReference type="GO" id="GO:0004805">
    <property type="term" value="F:trehalose-phosphatase activity"/>
    <property type="evidence" value="ECO:0007669"/>
    <property type="project" value="TreeGrafter"/>
</dbReference>
<comment type="similarity">
    <text evidence="3">In the C-terminal section; belongs to the trehalose phosphatase family.</text>
</comment>
<dbReference type="InterPro" id="IPR001830">
    <property type="entry name" value="Glyco_trans_20"/>
</dbReference>
<dbReference type="Gene3D" id="3.40.50.1000">
    <property type="entry name" value="HAD superfamily/HAD-like"/>
    <property type="match status" value="1"/>
</dbReference>
<accession>A0A8J2IFP6</accession>
<dbReference type="InterPro" id="IPR036412">
    <property type="entry name" value="HAD-like_sf"/>
</dbReference>
<reference evidence="7" key="1">
    <citation type="submission" date="2021-05" db="EMBL/GenBank/DDBJ databases">
        <authorList>
            <person name="Stam R."/>
        </authorList>
    </citation>
    <scope>NUCLEOTIDE SEQUENCE</scope>
    <source>
        <strain evidence="7">CS162</strain>
    </source>
</reference>
<comment type="subcellular location">
    <subcellularLocation>
        <location evidence="1">Cytoplasm</location>
    </subcellularLocation>
</comment>
<dbReference type="PANTHER" id="PTHR10788:SF15">
    <property type="entry name" value="TREHALOSE SYNTHASE COMPLEX REGULATORY SUBUNIT TPS3-RELATED"/>
    <property type="match status" value="1"/>
</dbReference>
<dbReference type="FunFam" id="3.40.50.2000:FF:000099">
    <property type="entry name" value="Alpha,alpha-trehalose phosphate synthase subunit, putative"/>
    <property type="match status" value="1"/>
</dbReference>
<dbReference type="GO" id="GO:0003825">
    <property type="term" value="F:alpha,alpha-trehalose-phosphate synthase (UDP-forming) activity"/>
    <property type="evidence" value="ECO:0007669"/>
    <property type="project" value="TreeGrafter"/>
</dbReference>
<protein>
    <recommendedName>
        <fullName evidence="9">Alpha,alpha-trehalose-phosphate synthase [UDP-forming] subunit</fullName>
    </recommendedName>
</protein>
<keyword evidence="4" id="KW-0963">Cytoplasm</keyword>
<evidence type="ECO:0000256" key="5">
    <source>
        <dbReference type="ARBA" id="ARBA00022553"/>
    </source>
</evidence>
<keyword evidence="5" id="KW-0597">Phosphoprotein</keyword>
<dbReference type="PANTHER" id="PTHR10788">
    <property type="entry name" value="TREHALOSE-6-PHOSPHATE SYNTHASE"/>
    <property type="match status" value="1"/>
</dbReference>
<evidence type="ECO:0000256" key="4">
    <source>
        <dbReference type="ARBA" id="ARBA00022490"/>
    </source>
</evidence>
<dbReference type="Proteomes" id="UP000676310">
    <property type="component" value="Unassembled WGS sequence"/>
</dbReference>
<dbReference type="EMBL" id="CAJRGZ010000022">
    <property type="protein sequence ID" value="CAG5175841.1"/>
    <property type="molecule type" value="Genomic_DNA"/>
</dbReference>
<dbReference type="GO" id="GO:0005946">
    <property type="term" value="C:alpha,alpha-trehalose-phosphate synthase complex (UDP-forming)"/>
    <property type="evidence" value="ECO:0007669"/>
    <property type="project" value="TreeGrafter"/>
</dbReference>
<proteinExistence type="inferred from homology"/>
<name>A0A8J2IFP6_9PLEO</name>
<dbReference type="GO" id="GO:0005829">
    <property type="term" value="C:cytosol"/>
    <property type="evidence" value="ECO:0007669"/>
    <property type="project" value="TreeGrafter"/>
</dbReference>
<evidence type="ECO:0008006" key="9">
    <source>
        <dbReference type="Google" id="ProtNLM"/>
    </source>
</evidence>
<dbReference type="Pfam" id="PF00982">
    <property type="entry name" value="Glyco_transf_20"/>
    <property type="match status" value="1"/>
</dbReference>
<dbReference type="GeneID" id="67020303"/>
<dbReference type="AlphaFoldDB" id="A0A8J2IFP6"/>
<sequence length="1025" mass="115798">MAPPNTPFIYRLWHLYLEPFFALGGVYHLHWAPAQYFTFMPSTSAYHPDSQIAYDQLASAYLFFAFTEGVFLPYTVDFHESKSNSNSNAPSPPQPAPPKLNETAREPSSTSAGSARPATKNADDEQPQSLLKRAPPTHIQLPKTPMRMTEHEDFFTPGLPSAATHFPKPADPRGLVRSDAHVPEWGTTGRFFNQPMSRAEPAPPDTILEYAKAQERAQAQKERMKGSHAGKPTTDPRWATEYTVVPAVQGNGGLTNALRCAVDNKCISDTISVGLIGFPTDSLNEEKKTEIYEKLEEEHDALTVFVSDKDFDGHYAHYCKTILWPVFHYIIPDHPKSKAFLDHSWVFYVKVNQAFADKVVKNYKRGDVIWIHDYHLCLVPQMIRQKLPDAQIGFFLHTAFPSSEVFRCLAARKELLDGMLGANLVAFQTPEYAHHFLQTCSRILSVEATEDGVQLENRFVNVHSSPIGIDPRALALAREEPEVLEWITTMQKRYEGKKVIVARDKLDNIRGVRQKLLAFELFLNKNPEWRDKVVMIQVATSTTEDTELAATVSEIVTRIDAVHSTLTHNPLIFLRQDIAFSQYLALLSIADALAITSLREGMNLTCHEFVICQDGRASEKKHSPVILSEFTGSASVFEGADLAVNPWDYNSIAEAFRVALEMTDSEKERRYTKLRDTVMHQTGDFWVKNLSTYLAKVHDEQFKRDTMSIPRLSSSNLARTYQESQRRLFVLDYEGTLASYGSVNNTILASTERVIVVLNDLVSDEKNVVYVMTGRTVRETELIFNRVRGLGLIAENGCFLREPTASEWIQFPEEEKTVKWKDSVKPILQYYLERVEGSWVEERHCSIIFHYNKPSDKDDSASRHAGDCANHINDACEQQRIKAVPTKDSVVIEPIDFDKASASQYIFSKYPETARPDFVFAAGNDRSDEGVFRWAEKLKEDWKVPNVQTVTVGDRNSIAMSTLPNGATGLLGALSKLSKNPARLEMIESFLHSTRNLESSYQSRSKCTQFCCPDIVNYNTNGDNI</sequence>
<dbReference type="Gene3D" id="3.30.70.1020">
    <property type="entry name" value="Trehalose-6-phosphate phosphatase related protein, domain 2"/>
    <property type="match status" value="1"/>
</dbReference>
<gene>
    <name evidence="7" type="ORF">ALTATR162_LOCUS8217</name>
</gene>
<dbReference type="Gene3D" id="3.40.50.2000">
    <property type="entry name" value="Glycogen Phosphorylase B"/>
    <property type="match status" value="2"/>
</dbReference>
<organism evidence="7 8">
    <name type="scientific">Alternaria atra</name>
    <dbReference type="NCBI Taxonomy" id="119953"/>
    <lineage>
        <taxon>Eukaryota</taxon>
        <taxon>Fungi</taxon>
        <taxon>Dikarya</taxon>
        <taxon>Ascomycota</taxon>
        <taxon>Pezizomycotina</taxon>
        <taxon>Dothideomycetes</taxon>
        <taxon>Pleosporomycetidae</taxon>
        <taxon>Pleosporales</taxon>
        <taxon>Pleosporineae</taxon>
        <taxon>Pleosporaceae</taxon>
        <taxon>Alternaria</taxon>
        <taxon>Alternaria sect. Ulocladioides</taxon>
    </lineage>
</organism>
<dbReference type="RefSeq" id="XP_043171782.1">
    <property type="nucleotide sequence ID" value="XM_043315847.1"/>
</dbReference>
<evidence type="ECO:0000313" key="8">
    <source>
        <dbReference type="Proteomes" id="UP000676310"/>
    </source>
</evidence>
<comment type="similarity">
    <text evidence="2">In the N-terminal section; belongs to the glycosyltransferase 20 family.</text>
</comment>
<dbReference type="GO" id="GO:0005992">
    <property type="term" value="P:trehalose biosynthetic process"/>
    <property type="evidence" value="ECO:0007669"/>
    <property type="project" value="InterPro"/>
</dbReference>
<dbReference type="InterPro" id="IPR023214">
    <property type="entry name" value="HAD_sf"/>
</dbReference>
<dbReference type="FunFam" id="3.40.50.2000:FF:000036">
    <property type="entry name" value="Alpha,alpha-trehalose-phosphate synthase subunit Tps2"/>
    <property type="match status" value="1"/>
</dbReference>
<dbReference type="NCBIfam" id="TIGR01484">
    <property type="entry name" value="HAD-SF-IIB"/>
    <property type="match status" value="1"/>
</dbReference>
<dbReference type="InterPro" id="IPR003337">
    <property type="entry name" value="Trehalose_PPase"/>
</dbReference>
<keyword evidence="8" id="KW-1185">Reference proteome</keyword>
<evidence type="ECO:0000256" key="6">
    <source>
        <dbReference type="SAM" id="MobiDB-lite"/>
    </source>
</evidence>
<dbReference type="OrthoDB" id="755951at2759"/>
<dbReference type="CDD" id="cd03788">
    <property type="entry name" value="GT20_TPS"/>
    <property type="match status" value="1"/>
</dbReference>
<evidence type="ECO:0000256" key="3">
    <source>
        <dbReference type="ARBA" id="ARBA00006330"/>
    </source>
</evidence>
<evidence type="ECO:0000256" key="2">
    <source>
        <dbReference type="ARBA" id="ARBA00005409"/>
    </source>
</evidence>
<dbReference type="GO" id="GO:0030234">
    <property type="term" value="F:enzyme regulator activity"/>
    <property type="evidence" value="ECO:0007669"/>
    <property type="project" value="UniProtKB-ARBA"/>
</dbReference>
<dbReference type="SUPFAM" id="SSF56784">
    <property type="entry name" value="HAD-like"/>
    <property type="match status" value="1"/>
</dbReference>
<dbReference type="InterPro" id="IPR006379">
    <property type="entry name" value="HAD-SF_hydro_IIB"/>
</dbReference>
<comment type="caution">
    <text evidence="7">The sequence shown here is derived from an EMBL/GenBank/DDBJ whole genome shotgun (WGS) entry which is preliminary data.</text>
</comment>
<dbReference type="SUPFAM" id="SSF53756">
    <property type="entry name" value="UDP-Glycosyltransferase/glycogen phosphorylase"/>
    <property type="match status" value="1"/>
</dbReference>
<feature type="region of interest" description="Disordered" evidence="6">
    <location>
        <begin position="82"/>
        <end position="173"/>
    </location>
</feature>